<protein>
    <submittedName>
        <fullName evidence="1">Uncharacterized protein</fullName>
    </submittedName>
</protein>
<organism evidence="1 2">
    <name type="scientific">Candidatus Terrybacteria bacterium RIFCSPHIGHO2_01_FULL_43_35</name>
    <dbReference type="NCBI Taxonomy" id="1802361"/>
    <lineage>
        <taxon>Bacteria</taxon>
        <taxon>Candidatus Terryibacteriota</taxon>
    </lineage>
</organism>
<sequence>MSNNYKYQSDAMKKAKMAAAAASSVAAIAGAAAGFASVLFSSRYGRELRSELRLTADVVKAKIAAEAAMKLHEAKTMSRPIWDVIVQEVMAEYLKSAKMAERDTREIEKDLNKRWKHILKVAKSGQSK</sequence>
<dbReference type="AlphaFoldDB" id="A0A1G2PDN4"/>
<dbReference type="EMBL" id="MHSR01000016">
    <property type="protein sequence ID" value="OHA46403.1"/>
    <property type="molecule type" value="Genomic_DNA"/>
</dbReference>
<evidence type="ECO:0000313" key="2">
    <source>
        <dbReference type="Proteomes" id="UP000178869"/>
    </source>
</evidence>
<gene>
    <name evidence="1" type="ORF">A2828_00445</name>
</gene>
<accession>A0A1G2PDN4</accession>
<proteinExistence type="predicted"/>
<reference evidence="1 2" key="1">
    <citation type="journal article" date="2016" name="Nat. Commun.">
        <title>Thousands of microbial genomes shed light on interconnected biogeochemical processes in an aquifer system.</title>
        <authorList>
            <person name="Anantharaman K."/>
            <person name="Brown C.T."/>
            <person name="Hug L.A."/>
            <person name="Sharon I."/>
            <person name="Castelle C.J."/>
            <person name="Probst A.J."/>
            <person name="Thomas B.C."/>
            <person name="Singh A."/>
            <person name="Wilkins M.J."/>
            <person name="Karaoz U."/>
            <person name="Brodie E.L."/>
            <person name="Williams K.H."/>
            <person name="Hubbard S.S."/>
            <person name="Banfield J.F."/>
        </authorList>
    </citation>
    <scope>NUCLEOTIDE SEQUENCE [LARGE SCALE GENOMIC DNA]</scope>
</reference>
<evidence type="ECO:0000313" key="1">
    <source>
        <dbReference type="EMBL" id="OHA46403.1"/>
    </source>
</evidence>
<comment type="caution">
    <text evidence="1">The sequence shown here is derived from an EMBL/GenBank/DDBJ whole genome shotgun (WGS) entry which is preliminary data.</text>
</comment>
<name>A0A1G2PDN4_9BACT</name>
<dbReference type="Proteomes" id="UP000178869">
    <property type="component" value="Unassembled WGS sequence"/>
</dbReference>